<keyword evidence="7" id="KW-1185">Reference proteome</keyword>
<feature type="compositionally biased region" description="Low complexity" evidence="4">
    <location>
        <begin position="15"/>
        <end position="52"/>
    </location>
</feature>
<keyword evidence="2" id="KW-0347">Helicase</keyword>
<gene>
    <name evidence="6" type="ORF">GCM10023336_27640</name>
</gene>
<name>A0ABP9KF42_9ACTN</name>
<dbReference type="InterPro" id="IPR011604">
    <property type="entry name" value="PDDEXK-like_dom_sf"/>
</dbReference>
<reference evidence="7" key="1">
    <citation type="journal article" date="2019" name="Int. J. Syst. Evol. Microbiol.">
        <title>The Global Catalogue of Microorganisms (GCM) 10K type strain sequencing project: providing services to taxonomists for standard genome sequencing and annotation.</title>
        <authorList>
            <consortium name="The Broad Institute Genomics Platform"/>
            <consortium name="The Broad Institute Genome Sequencing Center for Infectious Disease"/>
            <person name="Wu L."/>
            <person name="Ma J."/>
        </authorList>
    </citation>
    <scope>NUCLEOTIDE SEQUENCE [LARGE SCALE GENOMIC DNA]</scope>
    <source>
        <strain evidence="7">JCM 18410</strain>
    </source>
</reference>
<evidence type="ECO:0000313" key="6">
    <source>
        <dbReference type="EMBL" id="GAA5055564.1"/>
    </source>
</evidence>
<dbReference type="EMBL" id="BAABKC010000042">
    <property type="protein sequence ID" value="GAA5055564.1"/>
    <property type="molecule type" value="Genomic_DNA"/>
</dbReference>
<evidence type="ECO:0000256" key="2">
    <source>
        <dbReference type="ARBA" id="ARBA00022806"/>
    </source>
</evidence>
<comment type="caution">
    <text evidence="6">The sequence shown here is derived from an EMBL/GenBank/DDBJ whole genome shotgun (WGS) entry which is preliminary data.</text>
</comment>
<organism evidence="6 7">
    <name type="scientific">Streptomyces similanensis</name>
    <dbReference type="NCBI Taxonomy" id="1274988"/>
    <lineage>
        <taxon>Bacteria</taxon>
        <taxon>Bacillati</taxon>
        <taxon>Actinomycetota</taxon>
        <taxon>Actinomycetes</taxon>
        <taxon>Kitasatosporales</taxon>
        <taxon>Streptomycetaceae</taxon>
        <taxon>Streptomyces</taxon>
    </lineage>
</organism>
<feature type="region of interest" description="Disordered" evidence="4">
    <location>
        <begin position="1"/>
        <end position="111"/>
    </location>
</feature>
<keyword evidence="3" id="KW-0234">DNA repair</keyword>
<evidence type="ECO:0000256" key="4">
    <source>
        <dbReference type="SAM" id="MobiDB-lite"/>
    </source>
</evidence>
<protein>
    <recommendedName>
        <fullName evidence="5">PD-(D/E)XK endonuclease-like domain-containing protein</fullName>
    </recommendedName>
</protein>
<keyword evidence="2" id="KW-0547">Nucleotide-binding</keyword>
<keyword evidence="2" id="KW-0067">ATP-binding</keyword>
<keyword evidence="2" id="KW-0378">Hydrolase</keyword>
<dbReference type="InterPro" id="IPR038726">
    <property type="entry name" value="PDDEXK_AddAB-type"/>
</dbReference>
<dbReference type="InterPro" id="IPR011335">
    <property type="entry name" value="Restrct_endonuc-II-like"/>
</dbReference>
<feature type="compositionally biased region" description="Low complexity" evidence="4">
    <location>
        <begin position="59"/>
        <end position="90"/>
    </location>
</feature>
<keyword evidence="1" id="KW-0227">DNA damage</keyword>
<feature type="compositionally biased region" description="Gly residues" evidence="4">
    <location>
        <begin position="91"/>
        <end position="100"/>
    </location>
</feature>
<evidence type="ECO:0000313" key="7">
    <source>
        <dbReference type="Proteomes" id="UP001500124"/>
    </source>
</evidence>
<evidence type="ECO:0000256" key="1">
    <source>
        <dbReference type="ARBA" id="ARBA00022763"/>
    </source>
</evidence>
<feature type="domain" description="PD-(D/E)XK endonuclease-like" evidence="5">
    <location>
        <begin position="107"/>
        <end position="355"/>
    </location>
</feature>
<accession>A0ABP9KF42</accession>
<sequence>METSTQAPEPAPDRTPASGPAPRTAAATATTVPAQATAPEAPAGGSAPAAPTTDHEPAADTTVDTSTADTSGAAETSAAAEAVPGAAAGAGREGAGGGGRPAAPPVSLSPSRAGDFMQCPLLYRFRVIDRLPERPSEAATRGTLVHAVLERLFDAPAAERTAPRARALIPGQWDRLRESRPELVELFADDADGERLARWLSEAERLVERWFTLEDPTRLEPAERELFVEAELASGLRLRGIIDRVDVAPTGEVRIVDYKTGKAPRPEYAEGALFQMKFYALVVWRLKRVVPRRLQLVYLGSGDVLTYDPVPADLERIERKLLALWEAIRLATETGDWRPRPTKLCGWCDHRAHCPEFGGTPPPYPLPLAPAAPSPQGRMGAD</sequence>
<dbReference type="Pfam" id="PF12705">
    <property type="entry name" value="PDDEXK_1"/>
    <property type="match status" value="1"/>
</dbReference>
<dbReference type="Gene3D" id="3.90.320.10">
    <property type="match status" value="1"/>
</dbReference>
<proteinExistence type="predicted"/>
<evidence type="ECO:0000256" key="3">
    <source>
        <dbReference type="ARBA" id="ARBA00023204"/>
    </source>
</evidence>
<dbReference type="Proteomes" id="UP001500124">
    <property type="component" value="Unassembled WGS sequence"/>
</dbReference>
<dbReference type="SUPFAM" id="SSF52980">
    <property type="entry name" value="Restriction endonuclease-like"/>
    <property type="match status" value="1"/>
</dbReference>
<dbReference type="RefSeq" id="WP_345668577.1">
    <property type="nucleotide sequence ID" value="NZ_BAABKC010000042.1"/>
</dbReference>
<evidence type="ECO:0000259" key="5">
    <source>
        <dbReference type="Pfam" id="PF12705"/>
    </source>
</evidence>